<evidence type="ECO:0000256" key="1">
    <source>
        <dbReference type="SAM" id="MobiDB-lite"/>
    </source>
</evidence>
<dbReference type="RefSeq" id="WP_095931719.1">
    <property type="nucleotide sequence ID" value="NZ_PRDM01000001.1"/>
</dbReference>
<feature type="transmembrane region" description="Helical" evidence="2">
    <location>
        <begin position="110"/>
        <end position="133"/>
    </location>
</feature>
<dbReference type="InterPro" id="IPR035177">
    <property type="entry name" value="TssN"/>
</dbReference>
<dbReference type="EMBL" id="PRDM01000001">
    <property type="protein sequence ID" value="MBE8723873.1"/>
    <property type="molecule type" value="Genomic_DNA"/>
</dbReference>
<feature type="compositionally biased region" description="Basic and acidic residues" evidence="1">
    <location>
        <begin position="311"/>
        <end position="326"/>
    </location>
</feature>
<comment type="caution">
    <text evidence="3">The sequence shown here is derived from an EMBL/GenBank/DDBJ whole genome shotgun (WGS) entry which is preliminary data.</text>
</comment>
<evidence type="ECO:0000313" key="3">
    <source>
        <dbReference type="EMBL" id="MBE8723873.1"/>
    </source>
</evidence>
<feature type="compositionally biased region" description="Basic and acidic residues" evidence="1">
    <location>
        <begin position="294"/>
        <end position="303"/>
    </location>
</feature>
<dbReference type="Pfam" id="PF17555">
    <property type="entry name" value="TssN"/>
    <property type="match status" value="1"/>
</dbReference>
<protein>
    <recommendedName>
        <fullName evidence="5">Transmembrane protein</fullName>
    </recommendedName>
</protein>
<keyword evidence="4" id="KW-1185">Reference proteome</keyword>
<accession>A0ABR9TEV4</accession>
<evidence type="ECO:0000256" key="2">
    <source>
        <dbReference type="SAM" id="Phobius"/>
    </source>
</evidence>
<feature type="transmembrane region" description="Helical" evidence="2">
    <location>
        <begin position="47"/>
        <end position="66"/>
    </location>
</feature>
<sequence length="326" mass="38314">MIKKHLLDLIDIRLIVFLVIIVGVSLILTMLFRDKVKEFAQQYKRKFYIYVSSFVLVYALVGFLGYNKLFTELSDEFLFYQIASLLFGILNVYLYRWYFNEFNKSGDVGIELLFSLLIVLYSSVLFIIIYTALNGITLTFLMCSHFLVFIVPTGVYIVFNYMMQIPPKEYVTWKIPERKDPFPDIENVQMKDLLLITLLIQKKESDTKYTSIRSKGPVRIDFGALFYHTVSGYNEHNAESKIELKQDGKNCNWVFFLQPKWYQTAKYVDAKYTLGMNGITENSVIICKRQKKEEIRMPKKQEGDDGFMFEPKPKQKEKEKEAELTN</sequence>
<gene>
    <name evidence="3" type="ORF">C4F50_02860</name>
</gene>
<feature type="region of interest" description="Disordered" evidence="1">
    <location>
        <begin position="294"/>
        <end position="326"/>
    </location>
</feature>
<proteinExistence type="predicted"/>
<keyword evidence="2" id="KW-0812">Transmembrane</keyword>
<evidence type="ECO:0000313" key="4">
    <source>
        <dbReference type="Proteomes" id="UP000640614"/>
    </source>
</evidence>
<feature type="transmembrane region" description="Helical" evidence="2">
    <location>
        <begin position="12"/>
        <end position="32"/>
    </location>
</feature>
<reference evidence="3 4" key="1">
    <citation type="submission" date="2018-07" db="EMBL/GenBank/DDBJ databases">
        <title>Genome assembly of strain KB82.</title>
        <authorList>
            <person name="Kukolya J."/>
            <person name="Horvath B."/>
            <person name="Nagy I."/>
            <person name="Toth A."/>
        </authorList>
    </citation>
    <scope>NUCLEOTIDE SEQUENCE [LARGE SCALE GENOMIC DNA]</scope>
    <source>
        <strain evidence="3 4">Kb82</strain>
    </source>
</reference>
<dbReference type="Proteomes" id="UP000640614">
    <property type="component" value="Unassembled WGS sequence"/>
</dbReference>
<name>A0ABR9TEV4_9FLAO</name>
<keyword evidence="2" id="KW-0472">Membrane</keyword>
<feature type="transmembrane region" description="Helical" evidence="2">
    <location>
        <begin position="78"/>
        <end position="98"/>
    </location>
</feature>
<feature type="transmembrane region" description="Helical" evidence="2">
    <location>
        <begin position="139"/>
        <end position="159"/>
    </location>
</feature>
<evidence type="ECO:0008006" key="5">
    <source>
        <dbReference type="Google" id="ProtNLM"/>
    </source>
</evidence>
<organism evidence="3 4">
    <name type="scientific">Flavobacterium hungaricum</name>
    <dbReference type="NCBI Taxonomy" id="2082725"/>
    <lineage>
        <taxon>Bacteria</taxon>
        <taxon>Pseudomonadati</taxon>
        <taxon>Bacteroidota</taxon>
        <taxon>Flavobacteriia</taxon>
        <taxon>Flavobacteriales</taxon>
        <taxon>Flavobacteriaceae</taxon>
        <taxon>Flavobacterium</taxon>
    </lineage>
</organism>
<keyword evidence="2" id="KW-1133">Transmembrane helix</keyword>